<organism evidence="1 2">
    <name type="scientific">Kordia periserrulae</name>
    <dbReference type="NCBI Taxonomy" id="701523"/>
    <lineage>
        <taxon>Bacteria</taxon>
        <taxon>Pseudomonadati</taxon>
        <taxon>Bacteroidota</taxon>
        <taxon>Flavobacteriia</taxon>
        <taxon>Flavobacteriales</taxon>
        <taxon>Flavobacteriaceae</taxon>
        <taxon>Kordia</taxon>
    </lineage>
</organism>
<proteinExistence type="predicted"/>
<evidence type="ECO:0000313" key="1">
    <source>
        <dbReference type="EMBL" id="PTX60642.1"/>
    </source>
</evidence>
<sequence>MKEEANILTRYLNPRRFKNSDDNYREIYHLIRIDHDFLENEQDPNSENVTKEIKNSLPATYGDNGLNAYKRINTNLPLVVTHNSTSVKCFFKREENDSTTYLSLENALLDNTNESHYLPYTNLTFIPINLGASYYYHIKQEQLYILISVFPEAIIIGQKFLDYNPKHLGGLTDGDYTLNYKDSFGFTNSFMDKIISTPFYWGHDDKYRTVNVTLNNQIGKVHWFPKIRKESGKVVLYYEYDNARNDFNVPMAENGFLEAAIRLEFNYTRGFLAFMVLTYFINNISPLDVLEEDVGFRRSDFFKKYIEIVAESLQNSVFTTIYDTISTLYYVPDEFFVQKQALFSNNSYSEFLGEDFLWSAIKRVLRIPLSNFGPNVEDITMGLFETLLFIQDYKGYKNHKDKNDYILNELLTRKYNHESYLIAFYNRMHTYNFVNYNYFIYKIWRNSSYVNPEHPIFKNTSYFTKLTDLKEEEKKKAPIMLTYKSNKLLGFYTSNIDAEFNDDENIAFTPDESSWDEIYDFFFNDNGNFIKSWVEGNWKITYHPLHPIYLPNPTEESAIRVQKISPALLIKASEDKAFWSNVGTAVSYTFDVLTTLSGFTNLAKFRHLGRIADAAGYIKNGVRLKNTFYVYKAAKGTLATIEISSGTINILLRITGLEDTPFGQALTNFLFWMEMLTLSVDLYDAIEEGLRGSAKVLTEVNNSEILSKKLDEFIEAKLIDESDKARIVDEIKEIAESASDYSTILATKVDISRDIAPKTIKGFEQSKKLEKFEHGLAFNLKTKYKAEHTSNLPNEIKWPDSIIKNIEGCIVTHNHPKGGGLSIEDLFFFISNRLVEIRAVGPDGSVFSLRNGKIYDSVNDVRALDYANNGDVLDQKVFTLWMQYKAYLKTSVGDTTRIEKRIFNQLFDLIKDRVTYTHYINK</sequence>
<protein>
    <submittedName>
        <fullName evidence="1">Uncharacterized protein</fullName>
    </submittedName>
</protein>
<keyword evidence="2" id="KW-1185">Reference proteome</keyword>
<name>A0A2T6BX36_9FLAO</name>
<dbReference type="Proteomes" id="UP000244090">
    <property type="component" value="Unassembled WGS sequence"/>
</dbReference>
<dbReference type="OrthoDB" id="1214782at2"/>
<dbReference type="AlphaFoldDB" id="A0A2T6BX36"/>
<gene>
    <name evidence="1" type="ORF">C8N46_106288</name>
</gene>
<reference evidence="1 2" key="1">
    <citation type="submission" date="2018-04" db="EMBL/GenBank/DDBJ databases">
        <title>Genomic Encyclopedia of Archaeal and Bacterial Type Strains, Phase II (KMG-II): from individual species to whole genera.</title>
        <authorList>
            <person name="Goeker M."/>
        </authorList>
    </citation>
    <scope>NUCLEOTIDE SEQUENCE [LARGE SCALE GENOMIC DNA]</scope>
    <source>
        <strain evidence="1 2">DSM 25731</strain>
    </source>
</reference>
<dbReference type="EMBL" id="QBKT01000006">
    <property type="protein sequence ID" value="PTX60642.1"/>
    <property type="molecule type" value="Genomic_DNA"/>
</dbReference>
<accession>A0A2T6BX36</accession>
<dbReference type="RefSeq" id="WP_146169828.1">
    <property type="nucleotide sequence ID" value="NZ_QBKT01000006.1"/>
</dbReference>
<evidence type="ECO:0000313" key="2">
    <source>
        <dbReference type="Proteomes" id="UP000244090"/>
    </source>
</evidence>
<comment type="caution">
    <text evidence="1">The sequence shown here is derived from an EMBL/GenBank/DDBJ whole genome shotgun (WGS) entry which is preliminary data.</text>
</comment>